<name>A0AAU9F2X2_9BACT</name>
<dbReference type="Proteomes" id="UP001366166">
    <property type="component" value="Chromosome"/>
</dbReference>
<evidence type="ECO:0000313" key="2">
    <source>
        <dbReference type="Proteomes" id="UP001366166"/>
    </source>
</evidence>
<dbReference type="KEGG" id="dmp:FAK_31030"/>
<protein>
    <recommendedName>
        <fullName evidence="3">Transposase</fullName>
    </recommendedName>
</protein>
<organism evidence="1 2">
    <name type="scientific">Desulfoferula mesophila</name>
    <dbReference type="NCBI Taxonomy" id="3058419"/>
    <lineage>
        <taxon>Bacteria</taxon>
        <taxon>Pseudomonadati</taxon>
        <taxon>Thermodesulfobacteriota</taxon>
        <taxon>Desulfarculia</taxon>
        <taxon>Desulfarculales</taxon>
        <taxon>Desulfarculaceae</taxon>
        <taxon>Desulfoferula</taxon>
    </lineage>
</organism>
<sequence length="61" mass="6848">MVKKRHKHPLGFGGPVLDFLELFRGKGGDAFRRFTFGLKLSEQFLFVLASQGHGTGGLRTW</sequence>
<keyword evidence="2" id="KW-1185">Reference proteome</keyword>
<dbReference type="AlphaFoldDB" id="A0AAU9F2X2"/>
<accession>A0AAU9F2X2</accession>
<reference evidence="2" key="1">
    <citation type="journal article" date="2023" name="Arch. Microbiol.">
        <title>Desulfoferula mesophilus gen. nov. sp. nov., a mesophilic sulfate-reducing bacterium isolated from a brackish lake sediment.</title>
        <authorList>
            <person name="Watanabe T."/>
            <person name="Yabe T."/>
            <person name="Tsuji J.M."/>
            <person name="Fukui M."/>
        </authorList>
    </citation>
    <scope>NUCLEOTIDE SEQUENCE [LARGE SCALE GENOMIC DNA]</scope>
    <source>
        <strain evidence="2">12FAK</strain>
    </source>
</reference>
<evidence type="ECO:0000313" key="1">
    <source>
        <dbReference type="EMBL" id="BEQ16037.1"/>
    </source>
</evidence>
<proteinExistence type="predicted"/>
<gene>
    <name evidence="1" type="ORF">FAK_31030</name>
</gene>
<evidence type="ECO:0008006" key="3">
    <source>
        <dbReference type="Google" id="ProtNLM"/>
    </source>
</evidence>
<dbReference type="EMBL" id="AP028679">
    <property type="protein sequence ID" value="BEQ16037.1"/>
    <property type="molecule type" value="Genomic_DNA"/>
</dbReference>